<evidence type="ECO:0000313" key="2">
    <source>
        <dbReference type="Proteomes" id="UP001642487"/>
    </source>
</evidence>
<accession>A0ABP0YVJ8</accession>
<protein>
    <submittedName>
        <fullName evidence="1">Uncharacterized protein</fullName>
    </submittedName>
</protein>
<dbReference type="EMBL" id="OZ021739">
    <property type="protein sequence ID" value="CAK9323061.1"/>
    <property type="molecule type" value="Genomic_DNA"/>
</dbReference>
<evidence type="ECO:0000313" key="1">
    <source>
        <dbReference type="EMBL" id="CAK9323061.1"/>
    </source>
</evidence>
<dbReference type="Proteomes" id="UP001642487">
    <property type="component" value="Chromosome 5"/>
</dbReference>
<keyword evidence="2" id="KW-1185">Reference proteome</keyword>
<sequence length="121" mass="13972">MSYYRRVPSVILKHSRIKLKLLNERKTLALQHLKNILKIPIFQSNTNSTSSIIKCIELNWAHKNKPKGKCKNESKILAFGHSINQMDPCGREFSTITYEHNNLPLLVQEHGNWLLTSHEGP</sequence>
<proteinExistence type="predicted"/>
<gene>
    <name evidence="1" type="ORF">CITCOLO1_LOCUS15232</name>
</gene>
<organism evidence="1 2">
    <name type="scientific">Citrullus colocynthis</name>
    <name type="common">colocynth</name>
    <dbReference type="NCBI Taxonomy" id="252529"/>
    <lineage>
        <taxon>Eukaryota</taxon>
        <taxon>Viridiplantae</taxon>
        <taxon>Streptophyta</taxon>
        <taxon>Embryophyta</taxon>
        <taxon>Tracheophyta</taxon>
        <taxon>Spermatophyta</taxon>
        <taxon>Magnoliopsida</taxon>
        <taxon>eudicotyledons</taxon>
        <taxon>Gunneridae</taxon>
        <taxon>Pentapetalae</taxon>
        <taxon>rosids</taxon>
        <taxon>fabids</taxon>
        <taxon>Cucurbitales</taxon>
        <taxon>Cucurbitaceae</taxon>
        <taxon>Benincaseae</taxon>
        <taxon>Citrullus</taxon>
    </lineage>
</organism>
<name>A0ABP0YVJ8_9ROSI</name>
<reference evidence="1 2" key="1">
    <citation type="submission" date="2024-03" db="EMBL/GenBank/DDBJ databases">
        <authorList>
            <person name="Gkanogiannis A."/>
            <person name="Becerra Lopez-Lavalle L."/>
        </authorList>
    </citation>
    <scope>NUCLEOTIDE SEQUENCE [LARGE SCALE GENOMIC DNA]</scope>
</reference>